<keyword evidence="1" id="KW-0378">Hydrolase</keyword>
<dbReference type="OrthoDB" id="9763643at2"/>
<evidence type="ECO:0000313" key="5">
    <source>
        <dbReference type="Proteomes" id="UP000282529"/>
    </source>
</evidence>
<accession>A0A3N9P1I2</accession>
<organism evidence="4 5">
    <name type="scientific">Paenibacillus rhizophilus</name>
    <dbReference type="NCBI Taxonomy" id="1850366"/>
    <lineage>
        <taxon>Bacteria</taxon>
        <taxon>Bacillati</taxon>
        <taxon>Bacillota</taxon>
        <taxon>Bacilli</taxon>
        <taxon>Bacillales</taxon>
        <taxon>Paenibacillaceae</taxon>
        <taxon>Paenibacillus</taxon>
    </lineage>
</organism>
<evidence type="ECO:0000313" key="4">
    <source>
        <dbReference type="EMBL" id="RQW10051.1"/>
    </source>
</evidence>
<evidence type="ECO:0000256" key="2">
    <source>
        <dbReference type="SAM" id="MobiDB-lite"/>
    </source>
</evidence>
<dbReference type="Gene3D" id="3.40.630.40">
    <property type="entry name" value="Zn-dependent exopeptidases"/>
    <property type="match status" value="1"/>
</dbReference>
<evidence type="ECO:0000256" key="1">
    <source>
        <dbReference type="ARBA" id="ARBA00022801"/>
    </source>
</evidence>
<dbReference type="SMART" id="SM00646">
    <property type="entry name" value="Ami_3"/>
    <property type="match status" value="1"/>
</dbReference>
<comment type="caution">
    <text evidence="4">The sequence shown here is derived from an EMBL/GenBank/DDBJ whole genome shotgun (WGS) entry which is preliminary data.</text>
</comment>
<protein>
    <submittedName>
        <fullName evidence="4">N-acetylmuramoyl-L-alanine amidase</fullName>
    </submittedName>
</protein>
<gene>
    <name evidence="4" type="ORF">EH198_16590</name>
</gene>
<dbReference type="InterPro" id="IPR002508">
    <property type="entry name" value="MurNAc-LAA_cat"/>
</dbReference>
<dbReference type="Pfam" id="PF01520">
    <property type="entry name" value="Amidase_3"/>
    <property type="match status" value="1"/>
</dbReference>
<dbReference type="GO" id="GO:0030288">
    <property type="term" value="C:outer membrane-bounded periplasmic space"/>
    <property type="evidence" value="ECO:0007669"/>
    <property type="project" value="TreeGrafter"/>
</dbReference>
<dbReference type="EMBL" id="RQPI01000010">
    <property type="protein sequence ID" value="RQW10051.1"/>
    <property type="molecule type" value="Genomic_DNA"/>
</dbReference>
<feature type="region of interest" description="Disordered" evidence="2">
    <location>
        <begin position="100"/>
        <end position="132"/>
    </location>
</feature>
<feature type="domain" description="MurNAc-LAA" evidence="3">
    <location>
        <begin position="200"/>
        <end position="307"/>
    </location>
</feature>
<dbReference type="SUPFAM" id="SSF53187">
    <property type="entry name" value="Zn-dependent exopeptidases"/>
    <property type="match status" value="1"/>
</dbReference>
<feature type="compositionally biased region" description="Polar residues" evidence="2">
    <location>
        <begin position="111"/>
        <end position="128"/>
    </location>
</feature>
<feature type="compositionally biased region" description="Basic residues" evidence="2">
    <location>
        <begin position="100"/>
        <end position="110"/>
    </location>
</feature>
<dbReference type="Proteomes" id="UP000282529">
    <property type="component" value="Unassembled WGS sequence"/>
</dbReference>
<sequence length="421" mass="46903">MGRKSATCSFMVVKILWNLLDLLYDVSYFIYKSADTLKWDALLIYIVYAVGKRSGMKMFRKFLADHFPYLADENEDWRKWATKQIELLGGAKWQPTRLYGRTKRSRKRAAKNSTTSSTLSQPVTARGSQQRRKTMDELTVVIDAGHGGKDTGAISCTKKLEKDFNLSVALKVAERFKSIPEVKVILTRSTDVFIKLTDRSKIANEAKADAFISIHANSFFKSSQGTQTYYTNVISKDFATMFHPYVLKATCFKDGKVNKKSLSVTRKTKMPAILLEPGFLSNPKEEAVLMTEEFQDTFAEAIVQGSCAFFGVTYNVSTANPGLTPITTVIGTEKLPDPGYIKEGISWVPARSVLTILGALWTFQDKQVVLSGTPLDTLLIDNTAYIKARDLVPAGVGVFYEPSLENAKAVLLYPPKQEGAI</sequence>
<dbReference type="InterPro" id="IPR050695">
    <property type="entry name" value="N-acetylmuramoyl_amidase_3"/>
</dbReference>
<dbReference type="GO" id="GO:0008745">
    <property type="term" value="F:N-acetylmuramoyl-L-alanine amidase activity"/>
    <property type="evidence" value="ECO:0007669"/>
    <property type="project" value="InterPro"/>
</dbReference>
<evidence type="ECO:0000259" key="3">
    <source>
        <dbReference type="SMART" id="SM00646"/>
    </source>
</evidence>
<name>A0A3N9P1I2_9BACL</name>
<dbReference type="PANTHER" id="PTHR30404">
    <property type="entry name" value="N-ACETYLMURAMOYL-L-ALANINE AMIDASE"/>
    <property type="match status" value="1"/>
</dbReference>
<reference evidence="4 5" key="1">
    <citation type="submission" date="2018-11" db="EMBL/GenBank/DDBJ databases">
        <title>Genome sequence of strain 7197.</title>
        <authorList>
            <person name="Gao J."/>
            <person name="Sun J."/>
        </authorList>
    </citation>
    <scope>NUCLEOTIDE SEQUENCE [LARGE SCALE GENOMIC DNA]</scope>
    <source>
        <strain evidence="4 5">7197</strain>
    </source>
</reference>
<dbReference type="GO" id="GO:0009253">
    <property type="term" value="P:peptidoglycan catabolic process"/>
    <property type="evidence" value="ECO:0007669"/>
    <property type="project" value="InterPro"/>
</dbReference>
<dbReference type="PANTHER" id="PTHR30404:SF0">
    <property type="entry name" value="N-ACETYLMURAMOYL-L-ALANINE AMIDASE AMIC"/>
    <property type="match status" value="1"/>
</dbReference>
<dbReference type="CDD" id="cd02696">
    <property type="entry name" value="MurNAc-LAA"/>
    <property type="match status" value="1"/>
</dbReference>
<proteinExistence type="predicted"/>
<dbReference type="AlphaFoldDB" id="A0A3N9P1I2"/>
<keyword evidence="5" id="KW-1185">Reference proteome</keyword>